<comment type="caution">
    <text evidence="3">The sequence shown here is derived from an EMBL/GenBank/DDBJ whole genome shotgun (WGS) entry which is preliminary data.</text>
</comment>
<evidence type="ECO:0000259" key="2">
    <source>
        <dbReference type="Pfam" id="PF00117"/>
    </source>
</evidence>
<dbReference type="PATRIC" id="fig|401562.3.peg.2001"/>
<protein>
    <submittedName>
        <fullName evidence="3">Anthranilate synthase</fullName>
    </submittedName>
</protein>
<dbReference type="PANTHER" id="PTHR43418">
    <property type="entry name" value="MULTIFUNCTIONAL TRYPTOPHAN BIOSYNTHESIS PROTEIN-RELATED"/>
    <property type="match status" value="1"/>
</dbReference>
<dbReference type="GO" id="GO:0000162">
    <property type="term" value="P:L-tryptophan biosynthetic process"/>
    <property type="evidence" value="ECO:0007669"/>
    <property type="project" value="TreeGrafter"/>
</dbReference>
<dbReference type="PROSITE" id="PS51273">
    <property type="entry name" value="GATASE_TYPE_1"/>
    <property type="match status" value="1"/>
</dbReference>
<proteinExistence type="predicted"/>
<name>A0A175R7L7_9HYPH</name>
<dbReference type="Gene3D" id="3.40.50.880">
    <property type="match status" value="1"/>
</dbReference>
<dbReference type="EMBL" id="LDPZ01000023">
    <property type="protein sequence ID" value="KTQ95314.1"/>
    <property type="molecule type" value="Genomic_DNA"/>
</dbReference>
<dbReference type="OrthoDB" id="9803598at2"/>
<dbReference type="RefSeq" id="WP_058635219.1">
    <property type="nucleotide sequence ID" value="NZ_LDPZ01000023.1"/>
</dbReference>
<feature type="domain" description="Glutamine amidotransferase" evidence="2">
    <location>
        <begin position="3"/>
        <end position="185"/>
    </location>
</feature>
<organism evidence="3 4">
    <name type="scientific">Aureimonas ureilytica</name>
    <dbReference type="NCBI Taxonomy" id="401562"/>
    <lineage>
        <taxon>Bacteria</taxon>
        <taxon>Pseudomonadati</taxon>
        <taxon>Pseudomonadota</taxon>
        <taxon>Alphaproteobacteria</taxon>
        <taxon>Hyphomicrobiales</taxon>
        <taxon>Aurantimonadaceae</taxon>
        <taxon>Aureimonas</taxon>
    </lineage>
</organism>
<dbReference type="PANTHER" id="PTHR43418:SF4">
    <property type="entry name" value="MULTIFUNCTIONAL TRYPTOPHAN BIOSYNTHESIS PROTEIN"/>
    <property type="match status" value="1"/>
</dbReference>
<dbReference type="InterPro" id="IPR029062">
    <property type="entry name" value="Class_I_gatase-like"/>
</dbReference>
<dbReference type="Proteomes" id="UP000078272">
    <property type="component" value="Unassembled WGS sequence"/>
</dbReference>
<evidence type="ECO:0000313" key="3">
    <source>
        <dbReference type="EMBL" id="KTQ95314.1"/>
    </source>
</evidence>
<dbReference type="GO" id="GO:0004049">
    <property type="term" value="F:anthranilate synthase activity"/>
    <property type="evidence" value="ECO:0007669"/>
    <property type="project" value="TreeGrafter"/>
</dbReference>
<dbReference type="PRINTS" id="PR00096">
    <property type="entry name" value="GATASE"/>
</dbReference>
<accession>A0A175R7L7</accession>
<dbReference type="GO" id="GO:0005829">
    <property type="term" value="C:cytosol"/>
    <property type="evidence" value="ECO:0007669"/>
    <property type="project" value="TreeGrafter"/>
</dbReference>
<gene>
    <name evidence="3" type="ORF">NS226_12265</name>
</gene>
<dbReference type="InterPro" id="IPR017926">
    <property type="entry name" value="GATASE"/>
</dbReference>
<dbReference type="FunFam" id="3.40.50.880:FF:000003">
    <property type="entry name" value="Anthranilate synthase component II"/>
    <property type="match status" value="1"/>
</dbReference>
<dbReference type="InterPro" id="IPR006221">
    <property type="entry name" value="TrpG/PapA_dom"/>
</dbReference>
<sequence>MILLLDNYDSFSANLARYLERLDLSVTSIRSDRITLAGIEALHPEAIVISPGPCGPMEAGVSLDCVRAFSGRVPILGVCLGHQVIGAAFGGEVGRALRPMHGLSSPVRHEASDLFSGLADPLEVGRYHSLIVRSTVEMETKLRVTAWSEENEIMALRHREHPTFGIQFHPESVLTPDGLLILGNFRTLIGRKRV</sequence>
<dbReference type="InterPro" id="IPR050472">
    <property type="entry name" value="Anth_synth/Amidotransfase"/>
</dbReference>
<dbReference type="CDD" id="cd01743">
    <property type="entry name" value="GATase1_Anthranilate_Synthase"/>
    <property type="match status" value="1"/>
</dbReference>
<keyword evidence="1" id="KW-0315">Glutamine amidotransferase</keyword>
<reference evidence="3 4" key="1">
    <citation type="journal article" date="2016" name="Front. Microbiol.">
        <title>Genomic Resource of Rice Seed Associated Bacteria.</title>
        <authorList>
            <person name="Midha S."/>
            <person name="Bansal K."/>
            <person name="Sharma S."/>
            <person name="Kumar N."/>
            <person name="Patil P.P."/>
            <person name="Chaudhry V."/>
            <person name="Patil P.B."/>
        </authorList>
    </citation>
    <scope>NUCLEOTIDE SEQUENCE [LARGE SCALE GENOMIC DNA]</scope>
    <source>
        <strain evidence="3 4">NS226</strain>
    </source>
</reference>
<dbReference type="NCBIfam" id="TIGR00566">
    <property type="entry name" value="trpG_papA"/>
    <property type="match status" value="1"/>
</dbReference>
<dbReference type="PRINTS" id="PR00097">
    <property type="entry name" value="ANTSNTHASEII"/>
</dbReference>
<dbReference type="AlphaFoldDB" id="A0A175R7L7"/>
<dbReference type="Pfam" id="PF00117">
    <property type="entry name" value="GATase"/>
    <property type="match status" value="1"/>
</dbReference>
<dbReference type="STRING" id="401562.NS365_19275"/>
<dbReference type="SUPFAM" id="SSF52317">
    <property type="entry name" value="Class I glutamine amidotransferase-like"/>
    <property type="match status" value="1"/>
</dbReference>
<evidence type="ECO:0000256" key="1">
    <source>
        <dbReference type="ARBA" id="ARBA00022962"/>
    </source>
</evidence>
<dbReference type="PRINTS" id="PR00099">
    <property type="entry name" value="CPSGATASE"/>
</dbReference>
<evidence type="ECO:0000313" key="4">
    <source>
        <dbReference type="Proteomes" id="UP000078272"/>
    </source>
</evidence>